<reference evidence="2 3" key="1">
    <citation type="submission" date="2024-01" db="EMBL/GenBank/DDBJ databases">
        <title>The genome of the rayed Mediterranean limpet Patella caerulea (Linnaeus, 1758).</title>
        <authorList>
            <person name="Anh-Thu Weber A."/>
            <person name="Halstead-Nussloch G."/>
        </authorList>
    </citation>
    <scope>NUCLEOTIDE SEQUENCE [LARGE SCALE GENOMIC DNA]</scope>
    <source>
        <strain evidence="2">AATW-2023a</strain>
        <tissue evidence="2">Whole specimen</tissue>
    </source>
</reference>
<feature type="signal peptide" evidence="1">
    <location>
        <begin position="1"/>
        <end position="19"/>
    </location>
</feature>
<dbReference type="AlphaFoldDB" id="A0AAN8FXU6"/>
<sequence>MEQILTLFVLCGVCVFVTSLPIKDDQSVERLMSLIKQLKSMEKHPRNIHWYNPSKIENNHQTNMDTSDEHSGILYNSLNSDFDSPVKRQGGWSYDYGLGGGRFGKRNYGDYGIGGSRFGRDVDHVDLADGVLDGA</sequence>
<gene>
    <name evidence="2" type="ORF">SNE40_023136</name>
</gene>
<feature type="chain" id="PRO_5042862273" evidence="1">
    <location>
        <begin position="20"/>
        <end position="135"/>
    </location>
</feature>
<keyword evidence="1" id="KW-0732">Signal</keyword>
<proteinExistence type="predicted"/>
<name>A0AAN8FXU6_PATCE</name>
<dbReference type="Proteomes" id="UP001347796">
    <property type="component" value="Unassembled WGS sequence"/>
</dbReference>
<evidence type="ECO:0000313" key="3">
    <source>
        <dbReference type="Proteomes" id="UP001347796"/>
    </source>
</evidence>
<evidence type="ECO:0000313" key="2">
    <source>
        <dbReference type="EMBL" id="KAK6166447.1"/>
    </source>
</evidence>
<comment type="caution">
    <text evidence="2">The sequence shown here is derived from an EMBL/GenBank/DDBJ whole genome shotgun (WGS) entry which is preliminary data.</text>
</comment>
<keyword evidence="3" id="KW-1185">Reference proteome</keyword>
<protein>
    <submittedName>
        <fullName evidence="2">Uncharacterized protein</fullName>
    </submittedName>
</protein>
<accession>A0AAN8FXU6</accession>
<evidence type="ECO:0000256" key="1">
    <source>
        <dbReference type="SAM" id="SignalP"/>
    </source>
</evidence>
<dbReference type="EMBL" id="JAZGQO010000021">
    <property type="protein sequence ID" value="KAK6166447.1"/>
    <property type="molecule type" value="Genomic_DNA"/>
</dbReference>
<organism evidence="2 3">
    <name type="scientific">Patella caerulea</name>
    <name type="common">Rayed Mediterranean limpet</name>
    <dbReference type="NCBI Taxonomy" id="87958"/>
    <lineage>
        <taxon>Eukaryota</taxon>
        <taxon>Metazoa</taxon>
        <taxon>Spiralia</taxon>
        <taxon>Lophotrochozoa</taxon>
        <taxon>Mollusca</taxon>
        <taxon>Gastropoda</taxon>
        <taxon>Patellogastropoda</taxon>
        <taxon>Patelloidea</taxon>
        <taxon>Patellidae</taxon>
        <taxon>Patella</taxon>
    </lineage>
</organism>